<dbReference type="EMBL" id="BAYX01000013">
    <property type="protein sequence ID" value="GAJ95803.1"/>
    <property type="molecule type" value="Genomic_DNA"/>
</dbReference>
<reference evidence="1 2" key="1">
    <citation type="submission" date="2014-05" db="EMBL/GenBank/DDBJ databases">
        <title>Whole genome shotgun sequence of Rhizobium rhizogenes NBRC 13257.</title>
        <authorList>
            <person name="Katano-Makiyama Y."/>
            <person name="Hosoyama A."/>
            <person name="Hashimoto M."/>
            <person name="Hosoyama Y."/>
            <person name="Noguchi M."/>
            <person name="Tsuchikane K."/>
            <person name="Kimura A."/>
            <person name="Ohji S."/>
            <person name="Ichikawa N."/>
            <person name="Yamazoe A."/>
            <person name="Fujita N."/>
        </authorList>
    </citation>
    <scope>NUCLEOTIDE SEQUENCE [LARGE SCALE GENOMIC DNA]</scope>
    <source>
        <strain evidence="1 2">NBRC 13257</strain>
    </source>
</reference>
<protein>
    <submittedName>
        <fullName evidence="1">Uncharacterized protein</fullName>
    </submittedName>
</protein>
<gene>
    <name evidence="1" type="ORF">RRH01S_13_01640</name>
</gene>
<comment type="caution">
    <text evidence="1">The sequence shown here is derived from an EMBL/GenBank/DDBJ whole genome shotgun (WGS) entry which is preliminary data.</text>
</comment>
<evidence type="ECO:0000313" key="1">
    <source>
        <dbReference type="EMBL" id="GAJ95803.1"/>
    </source>
</evidence>
<dbReference type="AlphaFoldDB" id="A0AA87UC21"/>
<accession>A0AA87UC21</accession>
<sequence length="60" mass="6948">MEFTMTHAEQVIEQAPATISASRAARERDPERRAIWQRHVEESQPLLPFPRPVQLLLALQ</sequence>
<dbReference type="Proteomes" id="UP000026941">
    <property type="component" value="Unassembled WGS sequence"/>
</dbReference>
<evidence type="ECO:0000313" key="2">
    <source>
        <dbReference type="Proteomes" id="UP000026941"/>
    </source>
</evidence>
<name>A0AA87UC21_RHIRH</name>
<proteinExistence type="predicted"/>
<organism evidence="1 2">
    <name type="scientific">Rhizobium rhizogenes NBRC 13257</name>
    <dbReference type="NCBI Taxonomy" id="1220581"/>
    <lineage>
        <taxon>Bacteria</taxon>
        <taxon>Pseudomonadati</taxon>
        <taxon>Pseudomonadota</taxon>
        <taxon>Alphaproteobacteria</taxon>
        <taxon>Hyphomicrobiales</taxon>
        <taxon>Rhizobiaceae</taxon>
        <taxon>Rhizobium/Agrobacterium group</taxon>
        <taxon>Rhizobium</taxon>
    </lineage>
</organism>